<name>A0ABU9YZ40_9RHOO</name>
<organism evidence="14 15">
    <name type="scientific">Uliginosibacterium sediminicola</name>
    <dbReference type="NCBI Taxonomy" id="2024550"/>
    <lineage>
        <taxon>Bacteria</taxon>
        <taxon>Pseudomonadati</taxon>
        <taxon>Pseudomonadota</taxon>
        <taxon>Betaproteobacteria</taxon>
        <taxon>Rhodocyclales</taxon>
        <taxon>Zoogloeaceae</taxon>
        <taxon>Uliginosibacterium</taxon>
    </lineage>
</organism>
<evidence type="ECO:0000256" key="7">
    <source>
        <dbReference type="ARBA" id="ARBA00022840"/>
    </source>
</evidence>
<comment type="caution">
    <text evidence="14">The sequence shown here is derived from an EMBL/GenBank/DDBJ whole genome shotgun (WGS) entry which is preliminary data.</text>
</comment>
<keyword evidence="8" id="KW-0902">Two-component regulatory system</keyword>
<dbReference type="Gene3D" id="3.30.450.20">
    <property type="entry name" value="PAS domain"/>
    <property type="match status" value="1"/>
</dbReference>
<proteinExistence type="predicted"/>
<evidence type="ECO:0000256" key="2">
    <source>
        <dbReference type="ARBA" id="ARBA00012438"/>
    </source>
</evidence>
<evidence type="ECO:0000259" key="13">
    <source>
        <dbReference type="PROSITE" id="PS50113"/>
    </source>
</evidence>
<dbReference type="SMART" id="SM00387">
    <property type="entry name" value="HATPase_c"/>
    <property type="match status" value="1"/>
</dbReference>
<dbReference type="InterPro" id="IPR003594">
    <property type="entry name" value="HATPase_dom"/>
</dbReference>
<evidence type="ECO:0000256" key="3">
    <source>
        <dbReference type="ARBA" id="ARBA00022553"/>
    </source>
</evidence>
<evidence type="ECO:0000256" key="1">
    <source>
        <dbReference type="ARBA" id="ARBA00000085"/>
    </source>
</evidence>
<evidence type="ECO:0000256" key="5">
    <source>
        <dbReference type="ARBA" id="ARBA00022741"/>
    </source>
</evidence>
<comment type="catalytic activity">
    <reaction evidence="1">
        <text>ATP + protein L-histidine = ADP + protein N-phospho-L-histidine.</text>
        <dbReference type="EC" id="2.7.13.3"/>
    </reaction>
</comment>
<keyword evidence="7 14" id="KW-0067">ATP-binding</keyword>
<keyword evidence="10" id="KW-1133">Transmembrane helix</keyword>
<evidence type="ECO:0000256" key="10">
    <source>
        <dbReference type="SAM" id="Phobius"/>
    </source>
</evidence>
<dbReference type="InterPro" id="IPR035965">
    <property type="entry name" value="PAS-like_dom_sf"/>
</dbReference>
<dbReference type="PROSITE" id="PS50109">
    <property type="entry name" value="HIS_KIN"/>
    <property type="match status" value="1"/>
</dbReference>
<dbReference type="InterPro" id="IPR000014">
    <property type="entry name" value="PAS"/>
</dbReference>
<accession>A0ABU9YZ40</accession>
<dbReference type="InterPro" id="IPR000700">
    <property type="entry name" value="PAS-assoc_C"/>
</dbReference>
<evidence type="ECO:0000259" key="12">
    <source>
        <dbReference type="PROSITE" id="PS50112"/>
    </source>
</evidence>
<reference evidence="14 15" key="1">
    <citation type="journal article" date="2018" name="Int. J. Syst. Evol. Microbiol.">
        <title>Uliginosibacterium sediminicola sp. nov., isolated from freshwater sediment.</title>
        <authorList>
            <person name="Hwang W.M."/>
            <person name="Kim S.M."/>
            <person name="Kang K."/>
            <person name="Ahn T.Y."/>
        </authorList>
    </citation>
    <scope>NUCLEOTIDE SEQUENCE [LARGE SCALE GENOMIC DNA]</scope>
    <source>
        <strain evidence="14 15">M1-21</strain>
    </source>
</reference>
<dbReference type="EMBL" id="JBDIVE010000004">
    <property type="protein sequence ID" value="MEN3068834.1"/>
    <property type="molecule type" value="Genomic_DNA"/>
</dbReference>
<feature type="transmembrane region" description="Helical" evidence="10">
    <location>
        <begin position="125"/>
        <end position="146"/>
    </location>
</feature>
<dbReference type="InterPro" id="IPR036890">
    <property type="entry name" value="HATPase_C_sf"/>
</dbReference>
<dbReference type="NCBIfam" id="TIGR00229">
    <property type="entry name" value="sensory_box"/>
    <property type="match status" value="1"/>
</dbReference>
<dbReference type="PANTHER" id="PTHR43065">
    <property type="entry name" value="SENSOR HISTIDINE KINASE"/>
    <property type="match status" value="1"/>
</dbReference>
<keyword evidence="5" id="KW-0547">Nucleotide-binding</keyword>
<keyword evidence="10" id="KW-0472">Membrane</keyword>
<keyword evidence="6" id="KW-0418">Kinase</keyword>
<evidence type="ECO:0000256" key="8">
    <source>
        <dbReference type="ARBA" id="ARBA00023012"/>
    </source>
</evidence>
<dbReference type="InterPro" id="IPR013767">
    <property type="entry name" value="PAS_fold"/>
</dbReference>
<gene>
    <name evidence="14" type="ORF">ABDB84_10110</name>
</gene>
<feature type="transmembrane region" description="Helical" evidence="10">
    <location>
        <begin position="28"/>
        <end position="46"/>
    </location>
</feature>
<evidence type="ECO:0000313" key="14">
    <source>
        <dbReference type="EMBL" id="MEN3068834.1"/>
    </source>
</evidence>
<keyword evidence="3" id="KW-0597">Phosphoprotein</keyword>
<dbReference type="Gene3D" id="1.10.287.130">
    <property type="match status" value="1"/>
</dbReference>
<dbReference type="PROSITE" id="PS50113">
    <property type="entry name" value="PAC"/>
    <property type="match status" value="1"/>
</dbReference>
<protein>
    <recommendedName>
        <fullName evidence="2">histidine kinase</fullName>
        <ecNumber evidence="2">2.7.13.3</ecNumber>
    </recommendedName>
</protein>
<dbReference type="RefSeq" id="WP_345919603.1">
    <property type="nucleotide sequence ID" value="NZ_JBDIVE010000004.1"/>
</dbReference>
<keyword evidence="10" id="KW-0812">Transmembrane</keyword>
<dbReference type="PRINTS" id="PR00344">
    <property type="entry name" value="BCTRLSENSOR"/>
</dbReference>
<evidence type="ECO:0000256" key="9">
    <source>
        <dbReference type="SAM" id="Coils"/>
    </source>
</evidence>
<dbReference type="Gene3D" id="3.30.565.10">
    <property type="entry name" value="Histidine kinase-like ATPase, C-terminal domain"/>
    <property type="match status" value="1"/>
</dbReference>
<dbReference type="Pfam" id="PF02518">
    <property type="entry name" value="HATPase_c"/>
    <property type="match status" value="1"/>
</dbReference>
<dbReference type="GO" id="GO:0005524">
    <property type="term" value="F:ATP binding"/>
    <property type="evidence" value="ECO:0007669"/>
    <property type="project" value="UniProtKB-KW"/>
</dbReference>
<dbReference type="EC" id="2.7.13.3" evidence="2"/>
<keyword evidence="4" id="KW-0808">Transferase</keyword>
<feature type="domain" description="Histidine kinase" evidence="11">
    <location>
        <begin position="372"/>
        <end position="604"/>
    </location>
</feature>
<dbReference type="PROSITE" id="PS50112">
    <property type="entry name" value="PAS"/>
    <property type="match status" value="1"/>
</dbReference>
<dbReference type="CDD" id="cd00130">
    <property type="entry name" value="PAS"/>
    <property type="match status" value="1"/>
</dbReference>
<dbReference type="Proteomes" id="UP001410394">
    <property type="component" value="Unassembled WGS sequence"/>
</dbReference>
<dbReference type="SUPFAM" id="SSF55874">
    <property type="entry name" value="ATPase domain of HSP90 chaperone/DNA topoisomerase II/histidine kinase"/>
    <property type="match status" value="1"/>
</dbReference>
<sequence length="608" mass="67502">MPDLPAESLIDEEQIQLDAQTIELLRRIYLFLLFVIFPSTLLNQVFNPAPTWPWMPLAPLLIMLGMRWCLRKGRPVLAIGLLQWGLFLAALLHCFALNGLRSPIALIFPVLLILVGWMRARKDALIALGVTVICVSVMAIFDARWWPVQVPRHIYYNWLSLVLGSGLATLLAVHIAEASRRASARNRAANAQLALQLDELKQARDRLTALSNVNPMPISISRVEDGSYIDVNPAWERLSGWSRAEALGRRSIDMNFWVGEHDRENFAKAANTSEGLFNYPIRFRMRDGSVRDFLISAERIDYDGELAIFAAFVDVTALRQAETALAQLNSELEVRVAERTASLSEALSNLQRAQEELVQSDKLASLGSVVAGVAHELNTPIGNSVLLASTLSQDIHQLEQAFRSGTLRKSEMERYVADAERAAGLLELSLARASHLVASFKQVAIDQSSERRRRFALHELVWDICETMRAGMRQPEWTLDCSLVPDLQMDSYPGPLGQVISNLVQNAFLHGLRENTAGRVHVGMRRIDENNLELTVSDDGRGIEPEIIGRIFDPFFTTRLGQGGSGLGLSIVYRLVTNLLGGRISVESSPGQGSCFTIYLPTVASSQG</sequence>
<dbReference type="Pfam" id="PF00989">
    <property type="entry name" value="PAS"/>
    <property type="match status" value="1"/>
</dbReference>
<feature type="transmembrane region" description="Helical" evidence="10">
    <location>
        <begin position="102"/>
        <end position="118"/>
    </location>
</feature>
<keyword evidence="9" id="KW-0175">Coiled coil</keyword>
<feature type="domain" description="PAC" evidence="13">
    <location>
        <begin position="277"/>
        <end position="327"/>
    </location>
</feature>
<evidence type="ECO:0000259" key="11">
    <source>
        <dbReference type="PROSITE" id="PS50109"/>
    </source>
</evidence>
<feature type="transmembrane region" description="Helical" evidence="10">
    <location>
        <begin position="77"/>
        <end position="96"/>
    </location>
</feature>
<dbReference type="InterPro" id="IPR005467">
    <property type="entry name" value="His_kinase_dom"/>
</dbReference>
<dbReference type="InterPro" id="IPR004358">
    <property type="entry name" value="Sig_transdc_His_kin-like_C"/>
</dbReference>
<dbReference type="SUPFAM" id="SSF55785">
    <property type="entry name" value="PYP-like sensor domain (PAS domain)"/>
    <property type="match status" value="1"/>
</dbReference>
<evidence type="ECO:0000256" key="6">
    <source>
        <dbReference type="ARBA" id="ARBA00022777"/>
    </source>
</evidence>
<feature type="coiled-coil region" evidence="9">
    <location>
        <begin position="318"/>
        <end position="363"/>
    </location>
</feature>
<feature type="domain" description="PAS" evidence="12">
    <location>
        <begin position="224"/>
        <end position="252"/>
    </location>
</feature>
<keyword evidence="15" id="KW-1185">Reference proteome</keyword>
<evidence type="ECO:0000313" key="15">
    <source>
        <dbReference type="Proteomes" id="UP001410394"/>
    </source>
</evidence>
<feature type="transmembrane region" description="Helical" evidence="10">
    <location>
        <begin position="158"/>
        <end position="176"/>
    </location>
</feature>
<evidence type="ECO:0000256" key="4">
    <source>
        <dbReference type="ARBA" id="ARBA00022679"/>
    </source>
</evidence>